<evidence type="ECO:0000256" key="1">
    <source>
        <dbReference type="ARBA" id="ARBA00006180"/>
    </source>
</evidence>
<feature type="compositionally biased region" description="Pro residues" evidence="4">
    <location>
        <begin position="996"/>
        <end position="1008"/>
    </location>
</feature>
<evidence type="ECO:0000256" key="2">
    <source>
        <dbReference type="ARBA" id="ARBA00023306"/>
    </source>
</evidence>
<dbReference type="EMBL" id="JAFEKC020000006">
    <property type="protein sequence ID" value="KAK0514148.1"/>
    <property type="molecule type" value="Genomic_DNA"/>
</dbReference>
<comment type="similarity">
    <text evidence="1">Belongs to the SAPS family.</text>
</comment>
<sequence>MFWRFGGYANISTLNNILEKPDVTLEEVLDETDLIQELKQSNSKLIEFLRDENVLRRLLELVIVPQAPRPEDDGEDEDSEEESMREKSLSPFRRKKEKSKRQEEIEDWEKQEKARGQKAYTACEVLSSETWSILESLMENQQLLRTFWDFLKREAPLDSTEAGYFTKINETLLDKKTEEMMHFLQSLDGIIPTMLNHIDCAAIMDLLLKIISMEKSEGGMGVVDWLQSQDLMPRLLAFLEKDNAPGTQTSAGDFIKAIVTISANASQNEQSCIGPNNLTRQLVSEPCIENLLSNMLRGGNPLTVGVGMIIEVIRKNNSDYDPDVGAGPDSVPSSNDPIYLGTLLRCFAKRVPDFMNLLLSPNHAIADGNSQITIKRKELGVAFGNKIEPLGFDRFKTCELMAELLHCSNMGLLNERGSEAFVRQRDEERERLKAEGALNAKLPASAVTEFSEDSTNFVNGVSPLGLSSSSEETRKLEVQNNAEDDGFEDVGNSADLGEDIKDDFDEADERSPFERDPETAPATMPSLLKQVKPRLDLDEEFVDEPLTSPRLEAVDEKEAEMPEAEVPEPLSPNREPEPASPTSVLSSGVKGLAVGEDTTMADHEPHEAFESPDDTEIHRELAEGQQLSPPHINTDAPPLPHRERPLDPITPDTPEAQSPRGLSPHPDDKPAPLFASRPPPQPQLDDSLPPTEQEASGNHSLSQETIDSTLGQEGDSDRSIIMSGNDQSYANHFEYDIDGQPMVGDFLKMMFVEHHVVPTILDFFFRFPWNNFLHNVVYDVVQQVFNGPMDRGFNRTLAIDLFQTGRITERIVEGQVQSDKAQARNNMRLGYMGHLTLVAEEVVKFSDRHPPELLSQIVLEKVTSTQWSEYVENTLSETRERDNAILGGVRPDMSLGPRQAVLNAVNAAHGFGTGASSALANAGLNGNPGLDSMDLASNGSGTSNGAFGISSGGSLLSGFGSSSDEEDEEMEELEDGTSQDPFLPTHPTLNLTANPPTDPPPAPPPLNLPPSRARRQLAARLALHREQRAESEAEAEAHNNLHIADGAAEEDDEDDEDVPLHFGEPLHHSPKVHADDGDEGLKSPPGGMHRHLDLDDFANSPAADAEDVGSDEGNLEEGEDGHDVEMRVALG</sequence>
<dbReference type="AlphaFoldDB" id="A0AA39R6D1"/>
<feature type="compositionally biased region" description="Acidic residues" evidence="4">
    <location>
        <begin position="963"/>
        <end position="977"/>
    </location>
</feature>
<name>A0AA39R6D1_9LECA</name>
<comment type="caution">
    <text evidence="5">The sequence shown here is derived from an EMBL/GenBank/DDBJ whole genome shotgun (WGS) entry which is preliminary data.</text>
</comment>
<feature type="compositionally biased region" description="Acidic residues" evidence="4">
    <location>
        <begin position="1048"/>
        <end position="1057"/>
    </location>
</feature>
<protein>
    <recommendedName>
        <fullName evidence="7">Extragenic suppressor of kinetochore protein 1</fullName>
    </recommendedName>
</protein>
<dbReference type="GO" id="GO:0019888">
    <property type="term" value="F:protein phosphatase regulator activity"/>
    <property type="evidence" value="ECO:0007669"/>
    <property type="project" value="TreeGrafter"/>
</dbReference>
<reference evidence="5" key="1">
    <citation type="submission" date="2023-03" db="EMBL/GenBank/DDBJ databases">
        <title>Complete genome of Cladonia borealis.</title>
        <authorList>
            <person name="Park H."/>
        </authorList>
    </citation>
    <scope>NUCLEOTIDE SEQUENCE</scope>
    <source>
        <strain evidence="5">ANT050790</strain>
    </source>
</reference>
<feature type="compositionally biased region" description="Basic and acidic residues" evidence="4">
    <location>
        <begin position="100"/>
        <end position="111"/>
    </location>
</feature>
<feature type="compositionally biased region" description="Basic and acidic residues" evidence="4">
    <location>
        <begin position="509"/>
        <end position="518"/>
    </location>
</feature>
<evidence type="ECO:0000256" key="3">
    <source>
        <dbReference type="SAM" id="Coils"/>
    </source>
</evidence>
<feature type="region of interest" description="Disordered" evidence="4">
    <location>
        <begin position="1048"/>
        <end position="1131"/>
    </location>
</feature>
<feature type="region of interest" description="Disordered" evidence="4">
    <location>
        <begin position="956"/>
        <end position="1011"/>
    </location>
</feature>
<accession>A0AA39R6D1</accession>
<evidence type="ECO:0000313" key="6">
    <source>
        <dbReference type="Proteomes" id="UP001166286"/>
    </source>
</evidence>
<feature type="compositionally biased region" description="Polar residues" evidence="4">
    <location>
        <begin position="693"/>
        <end position="711"/>
    </location>
</feature>
<feature type="compositionally biased region" description="Acidic residues" evidence="4">
    <location>
        <begin position="1104"/>
        <end position="1120"/>
    </location>
</feature>
<dbReference type="PANTHER" id="PTHR12634">
    <property type="entry name" value="SIT4 YEAST -ASSOCIATING PROTEIN-RELATED"/>
    <property type="match status" value="1"/>
</dbReference>
<organism evidence="5 6">
    <name type="scientific">Cladonia borealis</name>
    <dbReference type="NCBI Taxonomy" id="184061"/>
    <lineage>
        <taxon>Eukaryota</taxon>
        <taxon>Fungi</taxon>
        <taxon>Dikarya</taxon>
        <taxon>Ascomycota</taxon>
        <taxon>Pezizomycotina</taxon>
        <taxon>Lecanoromycetes</taxon>
        <taxon>OSLEUM clade</taxon>
        <taxon>Lecanoromycetidae</taxon>
        <taxon>Lecanorales</taxon>
        <taxon>Lecanorineae</taxon>
        <taxon>Cladoniaceae</taxon>
        <taxon>Cladonia</taxon>
    </lineage>
</organism>
<feature type="compositionally biased region" description="Basic and acidic residues" evidence="4">
    <location>
        <begin position="600"/>
        <end position="622"/>
    </location>
</feature>
<evidence type="ECO:0008006" key="7">
    <source>
        <dbReference type="Google" id="ProtNLM"/>
    </source>
</evidence>
<dbReference type="PANTHER" id="PTHR12634:SF8">
    <property type="entry name" value="FIERY MOUNTAIN, ISOFORM D"/>
    <property type="match status" value="1"/>
</dbReference>
<feature type="compositionally biased region" description="Basic and acidic residues" evidence="4">
    <location>
        <begin position="1121"/>
        <end position="1131"/>
    </location>
</feature>
<keyword evidence="3" id="KW-0175">Coiled coil</keyword>
<feature type="compositionally biased region" description="Basic and acidic residues" evidence="4">
    <location>
        <begin position="1064"/>
        <end position="1081"/>
    </location>
</feature>
<evidence type="ECO:0000313" key="5">
    <source>
        <dbReference type="EMBL" id="KAK0514148.1"/>
    </source>
</evidence>
<dbReference type="GO" id="GO:0005829">
    <property type="term" value="C:cytosol"/>
    <property type="evidence" value="ECO:0007669"/>
    <property type="project" value="TreeGrafter"/>
</dbReference>
<dbReference type="GO" id="GO:0019903">
    <property type="term" value="F:protein phosphatase binding"/>
    <property type="evidence" value="ECO:0007669"/>
    <property type="project" value="InterPro"/>
</dbReference>
<feature type="compositionally biased region" description="Acidic residues" evidence="4">
    <location>
        <begin position="496"/>
        <end position="508"/>
    </location>
</feature>
<dbReference type="Pfam" id="PF04499">
    <property type="entry name" value="SAPS"/>
    <property type="match status" value="1"/>
</dbReference>
<dbReference type="InterPro" id="IPR007587">
    <property type="entry name" value="SAPS"/>
</dbReference>
<proteinExistence type="inferred from homology"/>
<feature type="compositionally biased region" description="Acidic residues" evidence="4">
    <location>
        <begin position="72"/>
        <end position="81"/>
    </location>
</feature>
<feature type="region of interest" description="Disordered" evidence="4">
    <location>
        <begin position="68"/>
        <end position="111"/>
    </location>
</feature>
<keyword evidence="6" id="KW-1185">Reference proteome</keyword>
<dbReference type="Proteomes" id="UP001166286">
    <property type="component" value="Unassembled WGS sequence"/>
</dbReference>
<keyword evidence="2" id="KW-0131">Cell cycle</keyword>
<feature type="compositionally biased region" description="Low complexity" evidence="4">
    <location>
        <begin position="983"/>
        <end position="995"/>
    </location>
</feature>
<feature type="region of interest" description="Disordered" evidence="4">
    <location>
        <begin position="462"/>
        <end position="723"/>
    </location>
</feature>
<feature type="coiled-coil region" evidence="3">
    <location>
        <begin position="1014"/>
        <end position="1041"/>
    </location>
</feature>
<evidence type="ECO:0000256" key="4">
    <source>
        <dbReference type="SAM" id="MobiDB-lite"/>
    </source>
</evidence>
<dbReference type="GO" id="GO:0005634">
    <property type="term" value="C:nucleus"/>
    <property type="evidence" value="ECO:0007669"/>
    <property type="project" value="TreeGrafter"/>
</dbReference>
<gene>
    <name evidence="5" type="ORF">JMJ35_003870</name>
</gene>